<dbReference type="EMBL" id="MU118077">
    <property type="protein sequence ID" value="KAF9645827.1"/>
    <property type="molecule type" value="Genomic_DNA"/>
</dbReference>
<dbReference type="Proteomes" id="UP000886501">
    <property type="component" value="Unassembled WGS sequence"/>
</dbReference>
<organism evidence="1 2">
    <name type="scientific">Thelephora ganbajun</name>
    <name type="common">Ganba fungus</name>
    <dbReference type="NCBI Taxonomy" id="370292"/>
    <lineage>
        <taxon>Eukaryota</taxon>
        <taxon>Fungi</taxon>
        <taxon>Dikarya</taxon>
        <taxon>Basidiomycota</taxon>
        <taxon>Agaricomycotina</taxon>
        <taxon>Agaricomycetes</taxon>
        <taxon>Thelephorales</taxon>
        <taxon>Thelephoraceae</taxon>
        <taxon>Thelephora</taxon>
    </lineage>
</organism>
<keyword evidence="1" id="KW-0378">Hydrolase</keyword>
<comment type="caution">
    <text evidence="1">The sequence shown here is derived from an EMBL/GenBank/DDBJ whole genome shotgun (WGS) entry which is preliminary data.</text>
</comment>
<proteinExistence type="predicted"/>
<keyword evidence="2" id="KW-1185">Reference proteome</keyword>
<sequence length="559" mass="60441">MHFSRGLLPSVFILTLFSVEVFAIQVVVPSAPRGGTFVHGNFLGISFELSFLDKYFGSDVNSIPTPFLNYLKVYEAYLPSIPLRLRIGGNSVDISTYVKSQTQFLNVTDPGAQKDHIPVTFGPTLLNVMSKVGKDIGGAEYLMGLSLSKPNDTTIAELAVAAHQILGDELDALLLGNEPDLYYWNGKRPGLSNYTVDDYVGDYQVVFNQLKSTSNGDVLAQNNIGGPTICCAWDLATTLQQSYLETFKQQLKYITLQHYPQNNCPDSHSPPPVLEYYLDHSNTVNLAKWQKPGVDLAVANGKPVIMTEFSTAACGGFTGVSDTFGAVLWGVDYSLQLATVGYSGAYLHTRERNITYNLYDYPGDGVDGWTTLPMFYSYLPVLNALQSRNGSKVVDLNLEDSMTKTGGTNAAYSIYDVTTSELYRLAFINFADGGGSVQYTIPQGTLPQTGYNVTVRYLTAPSIQEKWDITWGGKTWRGVKDGKPLNAATGQDLSLDCSSGCTVDVPNPGLALVLVNKALPQGMSSSGGKNGAGGGVVAFASIFAAVSSVFSFQVFSAFL</sequence>
<gene>
    <name evidence="1" type="ORF">BDM02DRAFT_3119675</name>
</gene>
<reference evidence="1" key="2">
    <citation type="journal article" date="2020" name="Nat. Commun.">
        <title>Large-scale genome sequencing of mycorrhizal fungi provides insights into the early evolution of symbiotic traits.</title>
        <authorList>
            <person name="Miyauchi S."/>
            <person name="Kiss E."/>
            <person name="Kuo A."/>
            <person name="Drula E."/>
            <person name="Kohler A."/>
            <person name="Sanchez-Garcia M."/>
            <person name="Morin E."/>
            <person name="Andreopoulos B."/>
            <person name="Barry K.W."/>
            <person name="Bonito G."/>
            <person name="Buee M."/>
            <person name="Carver A."/>
            <person name="Chen C."/>
            <person name="Cichocki N."/>
            <person name="Clum A."/>
            <person name="Culley D."/>
            <person name="Crous P.W."/>
            <person name="Fauchery L."/>
            <person name="Girlanda M."/>
            <person name="Hayes R.D."/>
            <person name="Keri Z."/>
            <person name="LaButti K."/>
            <person name="Lipzen A."/>
            <person name="Lombard V."/>
            <person name="Magnuson J."/>
            <person name="Maillard F."/>
            <person name="Murat C."/>
            <person name="Nolan M."/>
            <person name="Ohm R.A."/>
            <person name="Pangilinan J."/>
            <person name="Pereira M.F."/>
            <person name="Perotto S."/>
            <person name="Peter M."/>
            <person name="Pfister S."/>
            <person name="Riley R."/>
            <person name="Sitrit Y."/>
            <person name="Stielow J.B."/>
            <person name="Szollosi G."/>
            <person name="Zifcakova L."/>
            <person name="Stursova M."/>
            <person name="Spatafora J.W."/>
            <person name="Tedersoo L."/>
            <person name="Vaario L.M."/>
            <person name="Yamada A."/>
            <person name="Yan M."/>
            <person name="Wang P."/>
            <person name="Xu J."/>
            <person name="Bruns T."/>
            <person name="Baldrian P."/>
            <person name="Vilgalys R."/>
            <person name="Dunand C."/>
            <person name="Henrissat B."/>
            <person name="Grigoriev I.V."/>
            <person name="Hibbett D."/>
            <person name="Nagy L.G."/>
            <person name="Martin F.M."/>
        </authorList>
    </citation>
    <scope>NUCLEOTIDE SEQUENCE</scope>
    <source>
        <strain evidence="1">P2</strain>
    </source>
</reference>
<evidence type="ECO:0000313" key="2">
    <source>
        <dbReference type="Proteomes" id="UP000886501"/>
    </source>
</evidence>
<name>A0ACB6Z8H5_THEGA</name>
<accession>A0ACB6Z8H5</accession>
<reference evidence="1" key="1">
    <citation type="submission" date="2019-10" db="EMBL/GenBank/DDBJ databases">
        <authorList>
            <consortium name="DOE Joint Genome Institute"/>
            <person name="Kuo A."/>
            <person name="Miyauchi S."/>
            <person name="Kiss E."/>
            <person name="Drula E."/>
            <person name="Kohler A."/>
            <person name="Sanchez-Garcia M."/>
            <person name="Andreopoulos B."/>
            <person name="Barry K.W."/>
            <person name="Bonito G."/>
            <person name="Buee M."/>
            <person name="Carver A."/>
            <person name="Chen C."/>
            <person name="Cichocki N."/>
            <person name="Clum A."/>
            <person name="Culley D."/>
            <person name="Crous P.W."/>
            <person name="Fauchery L."/>
            <person name="Girlanda M."/>
            <person name="Hayes R."/>
            <person name="Keri Z."/>
            <person name="Labutti K."/>
            <person name="Lipzen A."/>
            <person name="Lombard V."/>
            <person name="Magnuson J."/>
            <person name="Maillard F."/>
            <person name="Morin E."/>
            <person name="Murat C."/>
            <person name="Nolan M."/>
            <person name="Ohm R."/>
            <person name="Pangilinan J."/>
            <person name="Pereira M."/>
            <person name="Perotto S."/>
            <person name="Peter M."/>
            <person name="Riley R."/>
            <person name="Sitrit Y."/>
            <person name="Stielow B."/>
            <person name="Szollosi G."/>
            <person name="Zifcakova L."/>
            <person name="Stursova M."/>
            <person name="Spatafora J.W."/>
            <person name="Tedersoo L."/>
            <person name="Vaario L.-M."/>
            <person name="Yamada A."/>
            <person name="Yan M."/>
            <person name="Wang P."/>
            <person name="Xu J."/>
            <person name="Bruns T."/>
            <person name="Baldrian P."/>
            <person name="Vilgalys R."/>
            <person name="Henrissat B."/>
            <person name="Grigoriev I.V."/>
            <person name="Hibbett D."/>
            <person name="Nagy L.G."/>
            <person name="Martin F.M."/>
        </authorList>
    </citation>
    <scope>NUCLEOTIDE SEQUENCE</scope>
    <source>
        <strain evidence="1">P2</strain>
    </source>
</reference>
<evidence type="ECO:0000313" key="1">
    <source>
        <dbReference type="EMBL" id="KAF9645827.1"/>
    </source>
</evidence>
<protein>
    <submittedName>
        <fullName evidence="1">Glycoside hydrolase family 79 protein</fullName>
    </submittedName>
</protein>